<evidence type="ECO:0000256" key="17">
    <source>
        <dbReference type="ARBA" id="ARBA00022984"/>
    </source>
</evidence>
<evidence type="ECO:0000313" key="29">
    <source>
        <dbReference type="Proteomes" id="UP000429958"/>
    </source>
</evidence>
<keyword evidence="9" id="KW-0121">Carboxypeptidase</keyword>
<evidence type="ECO:0000256" key="15">
    <source>
        <dbReference type="ARBA" id="ARBA00022960"/>
    </source>
</evidence>
<evidence type="ECO:0000256" key="5">
    <source>
        <dbReference type="ARBA" id="ARBA00007739"/>
    </source>
</evidence>
<evidence type="ECO:0000256" key="4">
    <source>
        <dbReference type="ARBA" id="ARBA00007090"/>
    </source>
</evidence>
<accession>A0A7X2NLB2</accession>
<evidence type="ECO:0000256" key="6">
    <source>
        <dbReference type="ARBA" id="ARBA00012448"/>
    </source>
</evidence>
<keyword evidence="22" id="KW-0961">Cell wall biogenesis/degradation</keyword>
<comment type="similarity">
    <text evidence="5">In the N-terminal section; belongs to the glycosyltransferase 51 family.</text>
</comment>
<evidence type="ECO:0000259" key="27">
    <source>
        <dbReference type="Pfam" id="PF00912"/>
    </source>
</evidence>
<keyword evidence="13" id="KW-0812">Transmembrane</keyword>
<keyword evidence="8" id="KW-1003">Cell membrane</keyword>
<evidence type="ECO:0000313" key="28">
    <source>
        <dbReference type="EMBL" id="MSS36974.1"/>
    </source>
</evidence>
<dbReference type="GO" id="GO:0009252">
    <property type="term" value="P:peptidoglycan biosynthetic process"/>
    <property type="evidence" value="ECO:0007669"/>
    <property type="project" value="UniProtKB-UniPathway"/>
</dbReference>
<gene>
    <name evidence="28" type="ORF">FYJ39_10375</name>
</gene>
<evidence type="ECO:0000256" key="19">
    <source>
        <dbReference type="ARBA" id="ARBA00023136"/>
    </source>
</evidence>
<evidence type="ECO:0000256" key="22">
    <source>
        <dbReference type="ARBA" id="ARBA00023316"/>
    </source>
</evidence>
<reference evidence="28 29" key="1">
    <citation type="submission" date="2019-08" db="EMBL/GenBank/DDBJ databases">
        <title>In-depth cultivation of the pig gut microbiome towards novel bacterial diversity and tailored functional studies.</title>
        <authorList>
            <person name="Wylensek D."/>
            <person name="Hitch T.C.A."/>
            <person name="Clavel T."/>
        </authorList>
    </citation>
    <scope>NUCLEOTIDE SEQUENCE [LARGE SCALE GENOMIC DNA]</scope>
    <source>
        <strain evidence="28 29">WCA-389-WT-23D1</strain>
    </source>
</reference>
<evidence type="ECO:0000256" key="18">
    <source>
        <dbReference type="ARBA" id="ARBA00022989"/>
    </source>
</evidence>
<dbReference type="EMBL" id="VUMD01000008">
    <property type="protein sequence ID" value="MSS36974.1"/>
    <property type="molecule type" value="Genomic_DNA"/>
</dbReference>
<dbReference type="PANTHER" id="PTHR32282:SF11">
    <property type="entry name" value="PENICILLIN-BINDING PROTEIN 1B"/>
    <property type="match status" value="1"/>
</dbReference>
<dbReference type="Proteomes" id="UP000429958">
    <property type="component" value="Unassembled WGS sequence"/>
</dbReference>
<keyword evidence="29" id="KW-1185">Reference proteome</keyword>
<keyword evidence="15" id="KW-0133">Cell shape</keyword>
<keyword evidence="11" id="KW-0328">Glycosyltransferase</keyword>
<dbReference type="InterPro" id="IPR001264">
    <property type="entry name" value="Glyco_trans_51"/>
</dbReference>
<evidence type="ECO:0000256" key="24">
    <source>
        <dbReference type="ARBA" id="ARBA00044770"/>
    </source>
</evidence>
<proteinExistence type="inferred from homology"/>
<keyword evidence="16" id="KW-0735">Signal-anchor</keyword>
<comment type="catalytic activity">
    <reaction evidence="23">
        <text>Preferential cleavage: (Ac)2-L-Lys-D-Ala-|-D-Ala. Also transpeptidation of peptidyl-alanyl moieties that are N-acyl substituents of D-alanine.</text>
        <dbReference type="EC" id="3.4.16.4"/>
    </reaction>
</comment>
<evidence type="ECO:0000256" key="21">
    <source>
        <dbReference type="ARBA" id="ARBA00023268"/>
    </source>
</evidence>
<keyword evidence="18" id="KW-1133">Transmembrane helix</keyword>
<dbReference type="GO" id="GO:0006508">
    <property type="term" value="P:proteolysis"/>
    <property type="evidence" value="ECO:0007669"/>
    <property type="project" value="UniProtKB-KW"/>
</dbReference>
<evidence type="ECO:0000256" key="20">
    <source>
        <dbReference type="ARBA" id="ARBA00023251"/>
    </source>
</evidence>
<dbReference type="SUPFAM" id="SSF53955">
    <property type="entry name" value="Lysozyme-like"/>
    <property type="match status" value="1"/>
</dbReference>
<organism evidence="28 29">
    <name type="scientific">Clostridium porci</name>
    <dbReference type="NCBI Taxonomy" id="2605778"/>
    <lineage>
        <taxon>Bacteria</taxon>
        <taxon>Bacillati</taxon>
        <taxon>Bacillota</taxon>
        <taxon>Clostridia</taxon>
        <taxon>Eubacteriales</taxon>
        <taxon>Clostridiaceae</taxon>
        <taxon>Clostridium</taxon>
    </lineage>
</organism>
<dbReference type="GO" id="GO:0005886">
    <property type="term" value="C:plasma membrane"/>
    <property type="evidence" value="ECO:0007669"/>
    <property type="project" value="UniProtKB-SubCell"/>
</dbReference>
<comment type="similarity">
    <text evidence="4">In the C-terminal section; belongs to the transpeptidase family.</text>
</comment>
<dbReference type="AlphaFoldDB" id="A0A7X2NLB2"/>
<comment type="pathway">
    <text evidence="3">Cell wall biogenesis; peptidoglycan biosynthesis.</text>
</comment>
<evidence type="ECO:0000256" key="23">
    <source>
        <dbReference type="ARBA" id="ARBA00034000"/>
    </source>
</evidence>
<dbReference type="GO" id="GO:0046677">
    <property type="term" value="P:response to antibiotic"/>
    <property type="evidence" value="ECO:0007669"/>
    <property type="project" value="UniProtKB-KW"/>
</dbReference>
<dbReference type="PANTHER" id="PTHR32282">
    <property type="entry name" value="BINDING PROTEIN TRANSPEPTIDASE, PUTATIVE-RELATED"/>
    <property type="match status" value="1"/>
</dbReference>
<keyword evidence="12 28" id="KW-0808">Transferase</keyword>
<evidence type="ECO:0000256" key="7">
    <source>
        <dbReference type="ARBA" id="ARBA00018638"/>
    </source>
</evidence>
<keyword evidence="17" id="KW-0573">Peptidoglycan synthesis</keyword>
<keyword evidence="10" id="KW-0645">Protease</keyword>
<comment type="function">
    <text evidence="1">Cell wall formation. Synthesis of cross-linked peptidoglycan from the lipid intermediates. The enzyme has a penicillin-insensitive transglycosylase N-terminal domain (formation of linear glycan strands) and a penicillin-sensitive transpeptidase C-terminal domain (cross-linking of the peptide subunits).</text>
</comment>
<comment type="caution">
    <text evidence="28">The sequence shown here is derived from an EMBL/GenBank/DDBJ whole genome shotgun (WGS) entry which is preliminary data.</text>
</comment>
<evidence type="ECO:0000256" key="11">
    <source>
        <dbReference type="ARBA" id="ARBA00022676"/>
    </source>
</evidence>
<evidence type="ECO:0000256" key="25">
    <source>
        <dbReference type="ARBA" id="ARBA00049902"/>
    </source>
</evidence>
<dbReference type="InterPro" id="IPR050396">
    <property type="entry name" value="Glycosyltr_51/Transpeptidase"/>
</dbReference>
<protein>
    <recommendedName>
        <fullName evidence="7">Penicillin-binding protein 1A</fullName>
        <ecNumber evidence="24">2.4.99.28</ecNumber>
        <ecNumber evidence="6">3.4.16.4</ecNumber>
    </recommendedName>
</protein>
<dbReference type="InterPro" id="IPR023346">
    <property type="entry name" value="Lysozyme-like_dom_sf"/>
</dbReference>
<dbReference type="EC" id="3.4.16.4" evidence="6"/>
<dbReference type="Gene3D" id="1.10.3810.10">
    <property type="entry name" value="Biosynthetic peptidoglycan transglycosylase-like"/>
    <property type="match status" value="1"/>
</dbReference>
<dbReference type="GO" id="GO:0030288">
    <property type="term" value="C:outer membrane-bounded periplasmic space"/>
    <property type="evidence" value="ECO:0007669"/>
    <property type="project" value="TreeGrafter"/>
</dbReference>
<evidence type="ECO:0000256" key="3">
    <source>
        <dbReference type="ARBA" id="ARBA00004752"/>
    </source>
</evidence>
<dbReference type="InterPro" id="IPR036950">
    <property type="entry name" value="PBP_transglycosylase"/>
</dbReference>
<sequence>MLKCLAACALAAALCFCGGALIKGYYMYRAAIEEVCLEDKVSAIQAKENYTAFDQLPEIYVDAVLSVEDHRFYSHPGIDVIAIARAAFNDIRAGAFVEGGSTVTQQLAKNLYFTQEKELERKVAEMFLAFDLERSYSKNEILELYVNTIYFGNGYYCVGDASQGYFGKEPEDMTDYESTLLAGVPNAPSCYAPTVSPRLAAQRQAQVVARMVKCGYFTEERAHETLAAEIDW</sequence>
<evidence type="ECO:0000256" key="13">
    <source>
        <dbReference type="ARBA" id="ARBA00022692"/>
    </source>
</evidence>
<keyword evidence="20" id="KW-0046">Antibiotic resistance</keyword>
<dbReference type="GO" id="GO:0008360">
    <property type="term" value="P:regulation of cell shape"/>
    <property type="evidence" value="ECO:0007669"/>
    <property type="project" value="UniProtKB-KW"/>
</dbReference>
<keyword evidence="14" id="KW-0378">Hydrolase</keyword>
<evidence type="ECO:0000256" key="8">
    <source>
        <dbReference type="ARBA" id="ARBA00022475"/>
    </source>
</evidence>
<dbReference type="GO" id="GO:0071555">
    <property type="term" value="P:cell wall organization"/>
    <property type="evidence" value="ECO:0007669"/>
    <property type="project" value="UniProtKB-KW"/>
</dbReference>
<dbReference type="EC" id="2.4.99.28" evidence="24"/>
<dbReference type="GO" id="GO:0008955">
    <property type="term" value="F:peptidoglycan glycosyltransferase activity"/>
    <property type="evidence" value="ECO:0007669"/>
    <property type="project" value="UniProtKB-EC"/>
</dbReference>
<name>A0A7X2NLB2_9CLOT</name>
<evidence type="ECO:0000256" key="9">
    <source>
        <dbReference type="ARBA" id="ARBA00022645"/>
    </source>
</evidence>
<comment type="subcellular location">
    <subcellularLocation>
        <location evidence="2">Cell membrane</location>
        <topology evidence="2">Single-pass type II membrane protein</topology>
    </subcellularLocation>
</comment>
<evidence type="ECO:0000256" key="10">
    <source>
        <dbReference type="ARBA" id="ARBA00022670"/>
    </source>
</evidence>
<feature type="domain" description="Glycosyl transferase family 51" evidence="27">
    <location>
        <begin position="45"/>
        <end position="211"/>
    </location>
</feature>
<comment type="pathway">
    <text evidence="26">Glycan biosynthesis.</text>
</comment>
<comment type="catalytic activity">
    <reaction evidence="25">
        <text>[GlcNAc-(1-&gt;4)-Mur2Ac(oyl-L-Ala-gamma-D-Glu-L-Lys-D-Ala-D-Ala)](n)-di-trans,octa-cis-undecaprenyl diphosphate + beta-D-GlcNAc-(1-&gt;4)-Mur2Ac(oyl-L-Ala-gamma-D-Glu-L-Lys-D-Ala-D-Ala)-di-trans,octa-cis-undecaprenyl diphosphate = [GlcNAc-(1-&gt;4)-Mur2Ac(oyl-L-Ala-gamma-D-Glu-L-Lys-D-Ala-D-Ala)](n+1)-di-trans,octa-cis-undecaprenyl diphosphate + di-trans,octa-cis-undecaprenyl diphosphate + H(+)</text>
        <dbReference type="Rhea" id="RHEA:23708"/>
        <dbReference type="Rhea" id="RHEA-COMP:9602"/>
        <dbReference type="Rhea" id="RHEA-COMP:9603"/>
        <dbReference type="ChEBI" id="CHEBI:15378"/>
        <dbReference type="ChEBI" id="CHEBI:58405"/>
        <dbReference type="ChEBI" id="CHEBI:60033"/>
        <dbReference type="ChEBI" id="CHEBI:78435"/>
        <dbReference type="EC" id="2.4.99.28"/>
    </reaction>
</comment>
<evidence type="ECO:0000256" key="26">
    <source>
        <dbReference type="ARBA" id="ARBA00060592"/>
    </source>
</evidence>
<keyword evidence="19" id="KW-0472">Membrane</keyword>
<evidence type="ECO:0000256" key="1">
    <source>
        <dbReference type="ARBA" id="ARBA00002624"/>
    </source>
</evidence>
<dbReference type="GO" id="GO:0009002">
    <property type="term" value="F:serine-type D-Ala-D-Ala carboxypeptidase activity"/>
    <property type="evidence" value="ECO:0007669"/>
    <property type="project" value="UniProtKB-EC"/>
</dbReference>
<evidence type="ECO:0000256" key="16">
    <source>
        <dbReference type="ARBA" id="ARBA00022968"/>
    </source>
</evidence>
<dbReference type="Pfam" id="PF00912">
    <property type="entry name" value="Transgly"/>
    <property type="match status" value="1"/>
</dbReference>
<evidence type="ECO:0000256" key="14">
    <source>
        <dbReference type="ARBA" id="ARBA00022801"/>
    </source>
</evidence>
<keyword evidence="21" id="KW-0511">Multifunctional enzyme</keyword>
<evidence type="ECO:0000256" key="12">
    <source>
        <dbReference type="ARBA" id="ARBA00022679"/>
    </source>
</evidence>
<dbReference type="FunFam" id="1.10.3810.10:FF:000001">
    <property type="entry name" value="Penicillin-binding protein 1A"/>
    <property type="match status" value="1"/>
</dbReference>
<dbReference type="UniPathway" id="UPA00219"/>
<evidence type="ECO:0000256" key="2">
    <source>
        <dbReference type="ARBA" id="ARBA00004401"/>
    </source>
</evidence>